<proteinExistence type="predicted"/>
<gene>
    <name evidence="2" type="ORF">ISF26_02525</name>
</gene>
<dbReference type="Proteomes" id="UP001054846">
    <property type="component" value="Chromosome"/>
</dbReference>
<reference evidence="2 3" key="1">
    <citation type="journal article" date="2021" name="Genome Biol. Evol.">
        <title>Complete Genome Sequencing of a Novel Gloeobacter Species from a Waterfall Cave in Mexico.</title>
        <authorList>
            <person name="Saw J.H."/>
            <person name="Cardona T."/>
            <person name="Montejano G."/>
        </authorList>
    </citation>
    <scope>NUCLEOTIDE SEQUENCE [LARGE SCALE GENOMIC DNA]</scope>
    <source>
        <strain evidence="2">MG652769</strain>
    </source>
</reference>
<accession>A0ABY3PNJ9</accession>
<keyword evidence="3" id="KW-1185">Reference proteome</keyword>
<dbReference type="InterPro" id="IPR056077">
    <property type="entry name" value="DUF7660"/>
</dbReference>
<dbReference type="Pfam" id="PF24693">
    <property type="entry name" value="DUF7660"/>
    <property type="match status" value="1"/>
</dbReference>
<dbReference type="EMBL" id="CP063845">
    <property type="protein sequence ID" value="UFP95148.1"/>
    <property type="molecule type" value="Genomic_DNA"/>
</dbReference>
<name>A0ABY3PNJ9_9CYAN</name>
<feature type="domain" description="DUF7660" evidence="1">
    <location>
        <begin position="12"/>
        <end position="91"/>
    </location>
</feature>
<protein>
    <recommendedName>
        <fullName evidence="1">DUF7660 domain-containing protein</fullName>
    </recommendedName>
</protein>
<evidence type="ECO:0000259" key="1">
    <source>
        <dbReference type="Pfam" id="PF24693"/>
    </source>
</evidence>
<evidence type="ECO:0000313" key="3">
    <source>
        <dbReference type="Proteomes" id="UP001054846"/>
    </source>
</evidence>
<dbReference type="RefSeq" id="WP_230842336.1">
    <property type="nucleotide sequence ID" value="NZ_CP063845.1"/>
</dbReference>
<evidence type="ECO:0000313" key="2">
    <source>
        <dbReference type="EMBL" id="UFP95148.1"/>
    </source>
</evidence>
<organism evidence="2 3">
    <name type="scientific">Gloeobacter morelensis MG652769</name>
    <dbReference type="NCBI Taxonomy" id="2781736"/>
    <lineage>
        <taxon>Bacteria</taxon>
        <taxon>Bacillati</taxon>
        <taxon>Cyanobacteriota</taxon>
        <taxon>Cyanophyceae</taxon>
        <taxon>Gloeobacterales</taxon>
        <taxon>Gloeobacteraceae</taxon>
        <taxon>Gloeobacter</taxon>
        <taxon>Gloeobacter morelensis</taxon>
    </lineage>
</organism>
<sequence>MEPEDLVDGVDSKQAFLHFLEALLHDKQASSAQEVESPSSPYGPAAKGWENTSIEAFLAAILAWAESSDRLAEEPSWPAFARMFLAGKYYE</sequence>